<dbReference type="STRING" id="762903.Pedsa_3196"/>
<dbReference type="EMBL" id="CP002545">
    <property type="protein sequence ID" value="ADY53732.1"/>
    <property type="molecule type" value="Genomic_DNA"/>
</dbReference>
<dbReference type="SUPFAM" id="SSF158446">
    <property type="entry name" value="IVS-encoded protein-like"/>
    <property type="match status" value="1"/>
</dbReference>
<evidence type="ECO:0008006" key="4">
    <source>
        <dbReference type="Google" id="ProtNLM"/>
    </source>
</evidence>
<dbReference type="NCBIfam" id="TIGR02436">
    <property type="entry name" value="four helix bundle protein"/>
    <property type="match status" value="1"/>
</dbReference>
<dbReference type="Gene3D" id="1.20.1440.60">
    <property type="entry name" value="23S rRNA-intervening sequence"/>
    <property type="match status" value="1"/>
</dbReference>
<evidence type="ECO:0000256" key="1">
    <source>
        <dbReference type="SAM" id="Coils"/>
    </source>
</evidence>
<protein>
    <recommendedName>
        <fullName evidence="4">Four helix bundle protein</fullName>
    </recommendedName>
</protein>
<dbReference type="Proteomes" id="UP000000310">
    <property type="component" value="Chromosome"/>
</dbReference>
<dbReference type="PIRSF" id="PIRSF035652">
    <property type="entry name" value="CHP02436"/>
    <property type="match status" value="1"/>
</dbReference>
<dbReference type="RefSeq" id="WP_013634217.1">
    <property type="nucleotide sequence ID" value="NC_015177.1"/>
</dbReference>
<dbReference type="InterPro" id="IPR012657">
    <property type="entry name" value="23S_rRNA-intervening_sequence"/>
</dbReference>
<keyword evidence="3" id="KW-1185">Reference proteome</keyword>
<reference evidence="2 3" key="1">
    <citation type="journal article" date="2011" name="Stand. Genomic Sci.">
        <title>Complete genome sequence of the gliding, heparinolytic Pedobacter saltans type strain (113).</title>
        <authorList>
            <person name="Liolios K."/>
            <person name="Sikorski J."/>
            <person name="Lu M."/>
            <person name="Nolan M."/>
            <person name="Lapidus A."/>
            <person name="Lucas S."/>
            <person name="Hammon N."/>
            <person name="Deshpande S."/>
            <person name="Cheng J.F."/>
            <person name="Tapia R."/>
            <person name="Han C."/>
            <person name="Goodwin L."/>
            <person name="Pitluck S."/>
            <person name="Huntemann M."/>
            <person name="Ivanova N."/>
            <person name="Pagani I."/>
            <person name="Mavromatis K."/>
            <person name="Ovchinikova G."/>
            <person name="Pati A."/>
            <person name="Chen A."/>
            <person name="Palaniappan K."/>
            <person name="Land M."/>
            <person name="Hauser L."/>
            <person name="Brambilla E.M."/>
            <person name="Kotsyurbenko O."/>
            <person name="Rohde M."/>
            <person name="Tindall B.J."/>
            <person name="Abt B."/>
            <person name="Goker M."/>
            <person name="Detter J.C."/>
            <person name="Woyke T."/>
            <person name="Bristow J."/>
            <person name="Eisen J.A."/>
            <person name="Markowitz V."/>
            <person name="Hugenholtz P."/>
            <person name="Klenk H.P."/>
            <person name="Kyrpides N.C."/>
        </authorList>
    </citation>
    <scope>NUCLEOTIDE SEQUENCE [LARGE SCALE GENOMIC DNA]</scope>
    <source>
        <strain evidence="3">ATCC 51119 / DSM 12145 / JCM 21818 / LMG 10337 / NBRC 100064 / NCIMB 13643</strain>
    </source>
</reference>
<keyword evidence="1" id="KW-0175">Coiled coil</keyword>
<accession>F0SBA5</accession>
<dbReference type="KEGG" id="psn:Pedsa_3196"/>
<proteinExistence type="predicted"/>
<dbReference type="HOGENOM" id="CLU_129874_2_2_10"/>
<feature type="coiled-coil region" evidence="1">
    <location>
        <begin position="78"/>
        <end position="105"/>
    </location>
</feature>
<gene>
    <name evidence="2" type="ordered locus">Pedsa_3196</name>
</gene>
<evidence type="ECO:0000313" key="3">
    <source>
        <dbReference type="Proteomes" id="UP000000310"/>
    </source>
</evidence>
<dbReference type="Pfam" id="PF05635">
    <property type="entry name" value="23S_rRNA_IVP"/>
    <property type="match status" value="1"/>
</dbReference>
<sequence length="119" mass="13561">MTKEELISRFRDFAIANAELIASLPFNIINKNYSNQLIRCSSSSSANYRAACRAKSTADFINKLKIVEEELDETLHFLDLLKHFNNDLSREIAELEKEGNELLSIIVSAINTIRNKIKT</sequence>
<dbReference type="AlphaFoldDB" id="F0SBA5"/>
<reference evidence="3" key="2">
    <citation type="submission" date="2011-02" db="EMBL/GenBank/DDBJ databases">
        <title>The complete genome of Pedobacter saltans DSM 12145.</title>
        <authorList>
            <consortium name="US DOE Joint Genome Institute (JGI-PGF)"/>
            <person name="Lucas S."/>
            <person name="Copeland A."/>
            <person name="Lapidus A."/>
            <person name="Bruce D."/>
            <person name="Goodwin L."/>
            <person name="Pitluck S."/>
            <person name="Kyrpides N."/>
            <person name="Mavromatis K."/>
            <person name="Pagani I."/>
            <person name="Ivanova N."/>
            <person name="Ovchinnikova G."/>
            <person name="Lu M."/>
            <person name="Detter J.C."/>
            <person name="Han C."/>
            <person name="Land M."/>
            <person name="Hauser L."/>
            <person name="Markowitz V."/>
            <person name="Cheng J.-F."/>
            <person name="Hugenholtz P."/>
            <person name="Woyke T."/>
            <person name="Wu D."/>
            <person name="Tindall B."/>
            <person name="Pomrenke H.G."/>
            <person name="Brambilla E."/>
            <person name="Klenk H.-P."/>
            <person name="Eisen J.A."/>
        </authorList>
    </citation>
    <scope>NUCLEOTIDE SEQUENCE [LARGE SCALE GENOMIC DNA]</scope>
    <source>
        <strain evidence="3">ATCC 51119 / DSM 12145 / JCM 21818 / LMG 10337 / NBRC 100064 / NCIMB 13643</strain>
    </source>
</reference>
<dbReference type="InterPro" id="IPR036583">
    <property type="entry name" value="23S_rRNA_IVS_sf"/>
</dbReference>
<evidence type="ECO:0000313" key="2">
    <source>
        <dbReference type="EMBL" id="ADY53732.1"/>
    </source>
</evidence>
<dbReference type="OrthoDB" id="285993at2"/>
<name>F0SBA5_PSESL</name>
<organism evidence="2 3">
    <name type="scientific">Pseudopedobacter saltans (strain ATCC 51119 / DSM 12145 / JCM 21818 / CCUG 39354 / LMG 10337 / NBRC 100064 / NCIMB 13643)</name>
    <name type="common">Pedobacter saltans</name>
    <dbReference type="NCBI Taxonomy" id="762903"/>
    <lineage>
        <taxon>Bacteria</taxon>
        <taxon>Pseudomonadati</taxon>
        <taxon>Bacteroidota</taxon>
        <taxon>Sphingobacteriia</taxon>
        <taxon>Sphingobacteriales</taxon>
        <taxon>Sphingobacteriaceae</taxon>
        <taxon>Pseudopedobacter</taxon>
    </lineage>
</organism>